<dbReference type="AlphaFoldDB" id="A0A934W215"/>
<dbReference type="EMBL" id="JAEPES010000001">
    <property type="protein sequence ID" value="MBK4346366.1"/>
    <property type="molecule type" value="Genomic_DNA"/>
</dbReference>
<dbReference type="Gene3D" id="3.40.50.80">
    <property type="entry name" value="Nucleotide-binding domain of ferredoxin-NADP reductase (FNR) module"/>
    <property type="match status" value="1"/>
</dbReference>
<dbReference type="GO" id="GO:0051537">
    <property type="term" value="F:2 iron, 2 sulfur cluster binding"/>
    <property type="evidence" value="ECO:0007669"/>
    <property type="project" value="UniProtKB-KW"/>
</dbReference>
<keyword evidence="2" id="KW-0479">Metal-binding</keyword>
<evidence type="ECO:0000256" key="1">
    <source>
        <dbReference type="ARBA" id="ARBA00001974"/>
    </source>
</evidence>
<accession>A0A934W215</accession>
<reference evidence="5" key="1">
    <citation type="submission" date="2021-01" db="EMBL/GenBank/DDBJ databases">
        <title>Lacisediminihabitans sp. nov. strain G11-30, isolated from Antarctic Soil.</title>
        <authorList>
            <person name="Li J."/>
        </authorList>
    </citation>
    <scope>NUCLEOTIDE SEQUENCE</scope>
    <source>
        <strain evidence="5">G11-30</strain>
    </source>
</reference>
<sequence>MVSAARESTSGRSLTIDVPGWTGNLAGQHTDLRLTAPDGYQAVRSYSIASAGPGERIQLAVDEVPDGEVSPYLVEDVMVGDQLELRGPLGGWFVWRPDDIGPVQLIGGGSGIVPLIAMTRARAAAKSATPFRLLYSVRTPEDAFFRAELEAPAPGLDVTWLYTRRTPDDWPRPAARISPADLAANTIAADNNPMVFVCGPTGFVEAVADALVNLGHPPARVKTERFGGA</sequence>
<evidence type="ECO:0000313" key="5">
    <source>
        <dbReference type="EMBL" id="MBK4346366.1"/>
    </source>
</evidence>
<evidence type="ECO:0000313" key="6">
    <source>
        <dbReference type="Proteomes" id="UP000636458"/>
    </source>
</evidence>
<protein>
    <submittedName>
        <fullName evidence="5">Ferredoxin reductase</fullName>
    </submittedName>
</protein>
<dbReference type="InterPro" id="IPR050415">
    <property type="entry name" value="MRET"/>
</dbReference>
<comment type="cofactor">
    <cofactor evidence="1">
        <name>FAD</name>
        <dbReference type="ChEBI" id="CHEBI:57692"/>
    </cofactor>
</comment>
<keyword evidence="3" id="KW-0411">Iron-sulfur</keyword>
<dbReference type="InterPro" id="IPR001433">
    <property type="entry name" value="OxRdtase_FAD/NAD-bd"/>
</dbReference>
<feature type="domain" description="FAD-binding FR-type" evidence="4">
    <location>
        <begin position="1"/>
        <end position="95"/>
    </location>
</feature>
<dbReference type="InterPro" id="IPR017927">
    <property type="entry name" value="FAD-bd_FR_type"/>
</dbReference>
<keyword evidence="6" id="KW-1185">Reference proteome</keyword>
<dbReference type="SUPFAM" id="SSF52343">
    <property type="entry name" value="Ferredoxin reductase-like, C-terminal NADP-linked domain"/>
    <property type="match status" value="1"/>
</dbReference>
<proteinExistence type="predicted"/>
<evidence type="ECO:0000256" key="3">
    <source>
        <dbReference type="ARBA" id="ARBA00023014"/>
    </source>
</evidence>
<dbReference type="PANTHER" id="PTHR47354">
    <property type="entry name" value="NADH OXIDOREDUCTASE HCR"/>
    <property type="match status" value="1"/>
</dbReference>
<dbReference type="Pfam" id="PF00175">
    <property type="entry name" value="NAD_binding_1"/>
    <property type="match status" value="1"/>
</dbReference>
<dbReference type="Pfam" id="PF00970">
    <property type="entry name" value="FAD_binding_6"/>
    <property type="match status" value="1"/>
</dbReference>
<dbReference type="SUPFAM" id="SSF63380">
    <property type="entry name" value="Riboflavin synthase domain-like"/>
    <property type="match status" value="1"/>
</dbReference>
<dbReference type="PROSITE" id="PS51384">
    <property type="entry name" value="FAD_FR"/>
    <property type="match status" value="1"/>
</dbReference>
<dbReference type="InterPro" id="IPR017938">
    <property type="entry name" value="Riboflavin_synthase-like_b-brl"/>
</dbReference>
<dbReference type="CDD" id="cd06217">
    <property type="entry name" value="FNR_iron_sulfur_binding_3"/>
    <property type="match status" value="1"/>
</dbReference>
<keyword evidence="2" id="KW-0408">Iron</keyword>
<organism evidence="5 6">
    <name type="scientific">Lacisediminihabitans changchengi</name>
    <dbReference type="NCBI Taxonomy" id="2787634"/>
    <lineage>
        <taxon>Bacteria</taxon>
        <taxon>Bacillati</taxon>
        <taxon>Actinomycetota</taxon>
        <taxon>Actinomycetes</taxon>
        <taxon>Micrococcales</taxon>
        <taxon>Microbacteriaceae</taxon>
        <taxon>Lacisediminihabitans</taxon>
    </lineage>
</organism>
<dbReference type="Proteomes" id="UP000636458">
    <property type="component" value="Unassembled WGS sequence"/>
</dbReference>
<dbReference type="PRINTS" id="PR00406">
    <property type="entry name" value="CYTB5RDTASE"/>
</dbReference>
<name>A0A934W215_9MICO</name>
<dbReference type="GO" id="GO:0016491">
    <property type="term" value="F:oxidoreductase activity"/>
    <property type="evidence" value="ECO:0007669"/>
    <property type="project" value="InterPro"/>
</dbReference>
<dbReference type="InterPro" id="IPR039261">
    <property type="entry name" value="FNR_nucleotide-bd"/>
</dbReference>
<keyword evidence="2" id="KW-0001">2Fe-2S</keyword>
<evidence type="ECO:0000256" key="2">
    <source>
        <dbReference type="ARBA" id="ARBA00022714"/>
    </source>
</evidence>
<dbReference type="InterPro" id="IPR008333">
    <property type="entry name" value="Cbr1-like_FAD-bd_dom"/>
</dbReference>
<dbReference type="Gene3D" id="2.40.30.10">
    <property type="entry name" value="Translation factors"/>
    <property type="match status" value="1"/>
</dbReference>
<comment type="caution">
    <text evidence="5">The sequence shown here is derived from an EMBL/GenBank/DDBJ whole genome shotgun (WGS) entry which is preliminary data.</text>
</comment>
<gene>
    <name evidence="5" type="ORF">IV501_01850</name>
</gene>
<evidence type="ECO:0000259" key="4">
    <source>
        <dbReference type="PROSITE" id="PS51384"/>
    </source>
</evidence>
<dbReference type="PANTHER" id="PTHR47354:SF5">
    <property type="entry name" value="PROTEIN RFBI"/>
    <property type="match status" value="1"/>
</dbReference>